<keyword evidence="1" id="KW-0812">Transmembrane</keyword>
<keyword evidence="3" id="KW-1185">Reference proteome</keyword>
<reference evidence="2" key="2">
    <citation type="submission" date="2020-09" db="EMBL/GenBank/DDBJ databases">
        <authorList>
            <person name="Sun Q."/>
            <person name="Zhou Y."/>
        </authorList>
    </citation>
    <scope>NUCLEOTIDE SEQUENCE</scope>
    <source>
        <strain evidence="2">CGMCC 1.12360</strain>
    </source>
</reference>
<evidence type="ECO:0008006" key="4">
    <source>
        <dbReference type="Google" id="ProtNLM"/>
    </source>
</evidence>
<accession>A0A8J2TNC8</accession>
<name>A0A8J2TNC8_9BACI</name>
<dbReference type="AlphaFoldDB" id="A0A8J2TNC8"/>
<dbReference type="Proteomes" id="UP000602050">
    <property type="component" value="Unassembled WGS sequence"/>
</dbReference>
<comment type="caution">
    <text evidence="2">The sequence shown here is derived from an EMBL/GenBank/DDBJ whole genome shotgun (WGS) entry which is preliminary data.</text>
</comment>
<protein>
    <recommendedName>
        <fullName evidence="4">Methionine/alanine importer small subunit</fullName>
    </recommendedName>
</protein>
<evidence type="ECO:0000313" key="3">
    <source>
        <dbReference type="Proteomes" id="UP000602050"/>
    </source>
</evidence>
<reference evidence="2" key="1">
    <citation type="journal article" date="2014" name="Int. J. Syst. Evol. Microbiol.">
        <title>Complete genome sequence of Corynebacterium casei LMG S-19264T (=DSM 44701T), isolated from a smear-ripened cheese.</title>
        <authorList>
            <consortium name="US DOE Joint Genome Institute (JGI-PGF)"/>
            <person name="Walter F."/>
            <person name="Albersmeier A."/>
            <person name="Kalinowski J."/>
            <person name="Ruckert C."/>
        </authorList>
    </citation>
    <scope>NUCLEOTIDE SEQUENCE</scope>
    <source>
        <strain evidence="2">CGMCC 1.12360</strain>
    </source>
</reference>
<dbReference type="EMBL" id="BMEV01000044">
    <property type="protein sequence ID" value="GFZ81214.1"/>
    <property type="molecule type" value="Genomic_DNA"/>
</dbReference>
<feature type="transmembrane region" description="Helical" evidence="1">
    <location>
        <begin position="40"/>
        <end position="62"/>
    </location>
</feature>
<keyword evidence="1" id="KW-1133">Transmembrane helix</keyword>
<sequence length="69" mass="7851">MVCSWWSLNNRNIANVYEMERERDGNPRNKGGKIMTGESIFVMILGMLIIWGGLAASIVYAMRKAKETK</sequence>
<evidence type="ECO:0000256" key="1">
    <source>
        <dbReference type="SAM" id="Phobius"/>
    </source>
</evidence>
<keyword evidence="1" id="KW-0472">Membrane</keyword>
<evidence type="ECO:0000313" key="2">
    <source>
        <dbReference type="EMBL" id="GFZ81214.1"/>
    </source>
</evidence>
<dbReference type="NCBIfam" id="NF033493">
    <property type="entry name" value="MetS_like_NSS"/>
    <property type="match status" value="1"/>
</dbReference>
<gene>
    <name evidence="2" type="ORF">GCM10010978_22790</name>
</gene>
<organism evidence="2 3">
    <name type="scientific">Compostibacillus humi</name>
    <dbReference type="NCBI Taxonomy" id="1245525"/>
    <lineage>
        <taxon>Bacteria</taxon>
        <taxon>Bacillati</taxon>
        <taxon>Bacillota</taxon>
        <taxon>Bacilli</taxon>
        <taxon>Bacillales</taxon>
        <taxon>Bacillaceae</taxon>
        <taxon>Compostibacillus</taxon>
    </lineage>
</organism>
<proteinExistence type="predicted"/>